<reference evidence="7" key="2">
    <citation type="submission" date="2021-01" db="UniProtKB">
        <authorList>
            <consortium name="EnsemblMetazoa"/>
        </authorList>
    </citation>
    <scope>IDENTIFICATION</scope>
</reference>
<evidence type="ECO:0000313" key="7">
    <source>
        <dbReference type="EnsemblMetazoa" id="XP_030830265"/>
    </source>
</evidence>
<protein>
    <recommendedName>
        <fullName evidence="6">Mitochondrial nucleoid factor 1</fullName>
    </recommendedName>
    <alternativeName>
        <fullName evidence="5">Mitochondrial protein M19</fullName>
    </alternativeName>
</protein>
<evidence type="ECO:0000313" key="8">
    <source>
        <dbReference type="Proteomes" id="UP000007110"/>
    </source>
</evidence>
<dbReference type="EnsemblMetazoa" id="XM_030974405">
    <property type="protein sequence ID" value="XP_030830265"/>
    <property type="gene ID" value="LOC115919866"/>
</dbReference>
<dbReference type="GO" id="GO:0042645">
    <property type="term" value="C:mitochondrial nucleoid"/>
    <property type="evidence" value="ECO:0007669"/>
    <property type="project" value="UniProtKB-SubCell"/>
</dbReference>
<proteinExistence type="predicted"/>
<dbReference type="PANTHER" id="PTHR34260:SF1">
    <property type="entry name" value="UBIQUINOL-CYTOCHROME-C REDUCTASE COMPLEX ASSEMBLY FACTOR 2"/>
    <property type="match status" value="1"/>
</dbReference>
<dbReference type="InterPro" id="IPR037698">
    <property type="entry name" value="UQCC2"/>
</dbReference>
<keyword evidence="4" id="KW-1135">Mitochondrion nucleoid</keyword>
<keyword evidence="2" id="KW-0809">Transit peptide</keyword>
<dbReference type="KEGG" id="spu:115919866"/>
<evidence type="ECO:0000256" key="1">
    <source>
        <dbReference type="ARBA" id="ARBA00004436"/>
    </source>
</evidence>
<dbReference type="OrthoDB" id="6266314at2759"/>
<reference evidence="8" key="1">
    <citation type="submission" date="2015-02" db="EMBL/GenBank/DDBJ databases">
        <title>Genome sequencing for Strongylocentrotus purpuratus.</title>
        <authorList>
            <person name="Murali S."/>
            <person name="Liu Y."/>
            <person name="Vee V."/>
            <person name="English A."/>
            <person name="Wang M."/>
            <person name="Skinner E."/>
            <person name="Han Y."/>
            <person name="Muzny D.M."/>
            <person name="Worley K.C."/>
            <person name="Gibbs R.A."/>
        </authorList>
    </citation>
    <scope>NUCLEOTIDE SEQUENCE</scope>
</reference>
<dbReference type="CTD" id="84300"/>
<dbReference type="AlphaFoldDB" id="A0A7M7N2K9"/>
<dbReference type="GeneID" id="115919866"/>
<keyword evidence="3" id="KW-0496">Mitochondrion</keyword>
<organism evidence="7 8">
    <name type="scientific">Strongylocentrotus purpuratus</name>
    <name type="common">Purple sea urchin</name>
    <dbReference type="NCBI Taxonomy" id="7668"/>
    <lineage>
        <taxon>Eukaryota</taxon>
        <taxon>Metazoa</taxon>
        <taxon>Echinodermata</taxon>
        <taxon>Eleutherozoa</taxon>
        <taxon>Echinozoa</taxon>
        <taxon>Echinoidea</taxon>
        <taxon>Euechinoidea</taxon>
        <taxon>Echinacea</taxon>
        <taxon>Camarodonta</taxon>
        <taxon>Echinidea</taxon>
        <taxon>Strongylocentrotidae</taxon>
        <taxon>Strongylocentrotus</taxon>
    </lineage>
</organism>
<dbReference type="Pfam" id="PF20180">
    <property type="entry name" value="UQCC2_CBP6"/>
    <property type="match status" value="1"/>
</dbReference>
<evidence type="ECO:0000256" key="5">
    <source>
        <dbReference type="ARBA" id="ARBA00031206"/>
    </source>
</evidence>
<name>A0A7M7N2K9_STRPU</name>
<dbReference type="InParanoid" id="A0A7M7N2K9"/>
<dbReference type="FunCoup" id="A0A7M7N2K9">
    <property type="interactions" value="569"/>
</dbReference>
<dbReference type="RefSeq" id="XP_030830265.1">
    <property type="nucleotide sequence ID" value="XM_030974405.1"/>
</dbReference>
<keyword evidence="8" id="KW-1185">Reference proteome</keyword>
<dbReference type="GO" id="GO:0005759">
    <property type="term" value="C:mitochondrial matrix"/>
    <property type="evidence" value="ECO:0000318"/>
    <property type="project" value="GO_Central"/>
</dbReference>
<sequence length="126" mass="14710">MAASRYRKFLRLMEEWPADPSKRGRDLAVTIRERVAHGFRRGENSEINEKECDRMYDSLNKIHTDFFREKYPRLKDSSATGTSIEICKMVMATDTITEMEKMNKSTWQKIKDSIPWRSAGPGDDKS</sequence>
<dbReference type="GO" id="GO:0034551">
    <property type="term" value="P:mitochondrial respiratory chain complex III assembly"/>
    <property type="evidence" value="ECO:0000318"/>
    <property type="project" value="GO_Central"/>
</dbReference>
<comment type="subcellular location">
    <subcellularLocation>
        <location evidence="1">Mitochondrion matrix</location>
        <location evidence="1">Mitochondrion nucleoid</location>
    </subcellularLocation>
</comment>
<evidence type="ECO:0000256" key="4">
    <source>
        <dbReference type="ARBA" id="ARBA00023271"/>
    </source>
</evidence>
<dbReference type="PANTHER" id="PTHR34260">
    <property type="entry name" value="UBIQUINOL-CYTOCHROME-C REDUCTASE COMPLEX ASSEMBLY FACTOR 2"/>
    <property type="match status" value="1"/>
</dbReference>
<evidence type="ECO:0000256" key="3">
    <source>
        <dbReference type="ARBA" id="ARBA00023128"/>
    </source>
</evidence>
<accession>A0A7M7N2K9</accession>
<evidence type="ECO:0000256" key="6">
    <source>
        <dbReference type="ARBA" id="ARBA00032983"/>
    </source>
</evidence>
<dbReference type="OMA" id="CEEWPKD"/>
<dbReference type="Proteomes" id="UP000007110">
    <property type="component" value="Unassembled WGS sequence"/>
</dbReference>
<evidence type="ECO:0000256" key="2">
    <source>
        <dbReference type="ARBA" id="ARBA00022946"/>
    </source>
</evidence>